<dbReference type="EMBL" id="JYIT01000060">
    <property type="protein sequence ID" value="KJL26878.1"/>
    <property type="molecule type" value="Genomic_DNA"/>
</dbReference>
<reference evidence="8 9" key="1">
    <citation type="submission" date="2015-02" db="EMBL/GenBank/DDBJ databases">
        <title>Draft genome sequences of ten Microbacterium spp. with emphasis on heavy metal contaminated environments.</title>
        <authorList>
            <person name="Corretto E."/>
        </authorList>
    </citation>
    <scope>NUCLEOTIDE SEQUENCE [LARGE SCALE GENOMIC DNA]</scope>
    <source>
        <strain evidence="8 9">DSM 23848</strain>
    </source>
</reference>
<protein>
    <submittedName>
        <fullName evidence="8">FtsX-like permease family protein</fullName>
    </submittedName>
</protein>
<evidence type="ECO:0000256" key="1">
    <source>
        <dbReference type="ARBA" id="ARBA00004651"/>
    </source>
</evidence>
<evidence type="ECO:0000259" key="7">
    <source>
        <dbReference type="Pfam" id="PF02687"/>
    </source>
</evidence>
<proteinExistence type="predicted"/>
<evidence type="ECO:0000313" key="9">
    <source>
        <dbReference type="Proteomes" id="UP000033448"/>
    </source>
</evidence>
<evidence type="ECO:0000256" key="4">
    <source>
        <dbReference type="ARBA" id="ARBA00022989"/>
    </source>
</evidence>
<name>A0A0F0L187_9MICO</name>
<gene>
    <name evidence="8" type="ORF">RL72_00785</name>
</gene>
<keyword evidence="4 6" id="KW-1133">Transmembrane helix</keyword>
<feature type="transmembrane region" description="Helical" evidence="6">
    <location>
        <begin position="225"/>
        <end position="249"/>
    </location>
</feature>
<keyword evidence="2" id="KW-1003">Cell membrane</keyword>
<feature type="transmembrane region" description="Helical" evidence="6">
    <location>
        <begin position="56"/>
        <end position="75"/>
    </location>
</feature>
<feature type="transmembrane region" description="Helical" evidence="6">
    <location>
        <begin position="280"/>
        <end position="303"/>
    </location>
</feature>
<keyword evidence="3 6" id="KW-0812">Transmembrane</keyword>
<dbReference type="Proteomes" id="UP000033448">
    <property type="component" value="Unassembled WGS sequence"/>
</dbReference>
<comment type="caution">
    <text evidence="8">The sequence shown here is derived from an EMBL/GenBank/DDBJ whole genome shotgun (WGS) entry which is preliminary data.</text>
</comment>
<feature type="transmembrane region" description="Helical" evidence="6">
    <location>
        <begin position="96"/>
        <end position="121"/>
    </location>
</feature>
<dbReference type="InterPro" id="IPR003838">
    <property type="entry name" value="ABC3_permease_C"/>
</dbReference>
<accession>A0A0F0L187</accession>
<feature type="transmembrane region" description="Helical" evidence="6">
    <location>
        <begin position="141"/>
        <end position="166"/>
    </location>
</feature>
<evidence type="ECO:0000313" key="8">
    <source>
        <dbReference type="EMBL" id="KJL26878.1"/>
    </source>
</evidence>
<feature type="transmembrane region" description="Helical" evidence="6">
    <location>
        <begin position="404"/>
        <end position="429"/>
    </location>
</feature>
<evidence type="ECO:0000256" key="2">
    <source>
        <dbReference type="ARBA" id="ARBA00022475"/>
    </source>
</evidence>
<organism evidence="8 9">
    <name type="scientific">Microbacterium azadirachtae</name>
    <dbReference type="NCBI Taxonomy" id="582680"/>
    <lineage>
        <taxon>Bacteria</taxon>
        <taxon>Bacillati</taxon>
        <taxon>Actinomycetota</taxon>
        <taxon>Actinomycetes</taxon>
        <taxon>Micrococcales</taxon>
        <taxon>Microbacteriaceae</taxon>
        <taxon>Microbacterium</taxon>
    </lineage>
</organism>
<dbReference type="AlphaFoldDB" id="A0A0F0L187"/>
<dbReference type="PATRIC" id="fig|582680.7.peg.813"/>
<evidence type="ECO:0000256" key="6">
    <source>
        <dbReference type="SAM" id="Phobius"/>
    </source>
</evidence>
<keyword evidence="5 6" id="KW-0472">Membrane</keyword>
<keyword evidence="9" id="KW-1185">Reference proteome</keyword>
<dbReference type="Pfam" id="PF02687">
    <property type="entry name" value="FtsX"/>
    <property type="match status" value="1"/>
</dbReference>
<sequence>MRLVLSDLAAHARVWLGVLAVTIATGIVGAIAAGLIETGIVHGGRVQEGLSSTSAAVIMFTAVTALIVLSSTANLTVALQQRSYALWQLAGIRPALVALVVLTQLGIVGTLGALVGCLVALPIFPPLFVWAFREWPDMHGISLHLGTISVLVVVTTITVVVLLGGLRGARRASRIPPIEALRDPEPPQIKIGWLRIVLTLLLLGGIVALALTLDGNASISAFSGQAVLLTPLIAAALAAAGPLVFPLVLRAWTSLLPAEASASWFLARNSARYRLSQSSAAISPLMVAIALAGGLYTTGATLAAAQAARTGSSEGFDLAPEGVVILLGGPLLLSAVAAAAIVFMSGHARERELALIQAAGSTHEAITLTAIWEAVIYAATAAILGTAATVIGGLIIAAKLSLPAPVVSFTTLGLIAGGGLVLILAATVAPTMAALRHEIPRTLAVE</sequence>
<dbReference type="RefSeq" id="WP_045249523.1">
    <property type="nucleotide sequence ID" value="NZ_JYIT01000060.1"/>
</dbReference>
<feature type="transmembrane region" description="Helical" evidence="6">
    <location>
        <begin position="192"/>
        <end position="213"/>
    </location>
</feature>
<evidence type="ECO:0000256" key="5">
    <source>
        <dbReference type="ARBA" id="ARBA00023136"/>
    </source>
</evidence>
<evidence type="ECO:0000256" key="3">
    <source>
        <dbReference type="ARBA" id="ARBA00022692"/>
    </source>
</evidence>
<feature type="transmembrane region" description="Helical" evidence="6">
    <location>
        <begin position="12"/>
        <end position="36"/>
    </location>
</feature>
<feature type="transmembrane region" description="Helical" evidence="6">
    <location>
        <begin position="365"/>
        <end position="398"/>
    </location>
</feature>
<comment type="subcellular location">
    <subcellularLocation>
        <location evidence="1">Cell membrane</location>
        <topology evidence="1">Multi-pass membrane protein</topology>
    </subcellularLocation>
</comment>
<feature type="domain" description="ABC3 transporter permease C-terminal" evidence="7">
    <location>
        <begin position="331"/>
        <end position="438"/>
    </location>
</feature>
<dbReference type="GO" id="GO:0005886">
    <property type="term" value="C:plasma membrane"/>
    <property type="evidence" value="ECO:0007669"/>
    <property type="project" value="UniProtKB-SubCell"/>
</dbReference>
<feature type="transmembrane region" description="Helical" evidence="6">
    <location>
        <begin position="323"/>
        <end position="344"/>
    </location>
</feature>